<dbReference type="AlphaFoldDB" id="A0A067N2G1"/>
<sequence>MSHTMIAPRFLFRPVQLQRIHRTSCEIQYLMRVASWTCTTCQRSMPGGSKASHLSGKPHREKLLAYPQALPAGGPAVGPLATAPPPASTW</sequence>
<accession>A0A067N2G1</accession>
<evidence type="ECO:0000313" key="1">
    <source>
        <dbReference type="EMBL" id="KDQ17946.1"/>
    </source>
</evidence>
<proteinExistence type="predicted"/>
<reference evidence="2" key="1">
    <citation type="journal article" date="2014" name="Proc. Natl. Acad. Sci. U.S.A.">
        <title>Extensive sampling of basidiomycete genomes demonstrates inadequacy of the white-rot/brown-rot paradigm for wood decay fungi.</title>
        <authorList>
            <person name="Riley R."/>
            <person name="Salamov A.A."/>
            <person name="Brown D.W."/>
            <person name="Nagy L.G."/>
            <person name="Floudas D."/>
            <person name="Held B.W."/>
            <person name="Levasseur A."/>
            <person name="Lombard V."/>
            <person name="Morin E."/>
            <person name="Otillar R."/>
            <person name="Lindquist E.A."/>
            <person name="Sun H."/>
            <person name="LaButti K.M."/>
            <person name="Schmutz J."/>
            <person name="Jabbour D."/>
            <person name="Luo H."/>
            <person name="Baker S.E."/>
            <person name="Pisabarro A.G."/>
            <person name="Walton J.D."/>
            <person name="Blanchette R.A."/>
            <person name="Henrissat B."/>
            <person name="Martin F."/>
            <person name="Cullen D."/>
            <person name="Hibbett D.S."/>
            <person name="Grigoriev I.V."/>
        </authorList>
    </citation>
    <scope>NUCLEOTIDE SEQUENCE [LARGE SCALE GENOMIC DNA]</scope>
    <source>
        <strain evidence="2">FD-172 SS1</strain>
    </source>
</reference>
<keyword evidence="2" id="KW-1185">Reference proteome</keyword>
<evidence type="ECO:0008006" key="3">
    <source>
        <dbReference type="Google" id="ProtNLM"/>
    </source>
</evidence>
<dbReference type="Proteomes" id="UP000027195">
    <property type="component" value="Unassembled WGS sequence"/>
</dbReference>
<name>A0A067N2G1_BOTB1</name>
<dbReference type="EMBL" id="KL198022">
    <property type="protein sequence ID" value="KDQ17946.1"/>
    <property type="molecule type" value="Genomic_DNA"/>
</dbReference>
<dbReference type="InParanoid" id="A0A067N2G1"/>
<evidence type="ECO:0000313" key="2">
    <source>
        <dbReference type="Proteomes" id="UP000027195"/>
    </source>
</evidence>
<organism evidence="1 2">
    <name type="scientific">Botryobasidium botryosum (strain FD-172 SS1)</name>
    <dbReference type="NCBI Taxonomy" id="930990"/>
    <lineage>
        <taxon>Eukaryota</taxon>
        <taxon>Fungi</taxon>
        <taxon>Dikarya</taxon>
        <taxon>Basidiomycota</taxon>
        <taxon>Agaricomycotina</taxon>
        <taxon>Agaricomycetes</taxon>
        <taxon>Cantharellales</taxon>
        <taxon>Botryobasidiaceae</taxon>
        <taxon>Botryobasidium</taxon>
    </lineage>
</organism>
<gene>
    <name evidence="1" type="ORF">BOTBODRAFT_544738</name>
</gene>
<dbReference type="HOGENOM" id="CLU_2440565_0_0_1"/>
<protein>
    <recommendedName>
        <fullName evidence="3">U1-type domain-containing protein</fullName>
    </recommendedName>
</protein>